<dbReference type="EMBL" id="KZ302745">
    <property type="protein sequence ID" value="PFH44876.1"/>
    <property type="molecule type" value="Genomic_DNA"/>
</dbReference>
<gene>
    <name evidence="2" type="ORF">AMATHDRAFT_10545</name>
</gene>
<sequence length="97" mass="10766">MNFVLSIVEPSPPLETLLHATLSFYTALDCSSTGGMSEPGWTLEQAFAQIQQLLRTVVEMQQIIAQQEQMISQLQAQSMVTPLVVTPSSLQRSRFNP</sequence>
<evidence type="ECO:0000256" key="1">
    <source>
        <dbReference type="SAM" id="Coils"/>
    </source>
</evidence>
<reference evidence="2 3" key="1">
    <citation type="submission" date="2014-02" db="EMBL/GenBank/DDBJ databases">
        <title>Transposable element dynamics among asymbiotic and ectomycorrhizal Amanita fungi.</title>
        <authorList>
            <consortium name="DOE Joint Genome Institute"/>
            <person name="Hess J."/>
            <person name="Skrede I."/>
            <person name="Wolfe B."/>
            <person name="LaButti K."/>
            <person name="Ohm R.A."/>
            <person name="Grigoriev I.V."/>
            <person name="Pringle A."/>
        </authorList>
    </citation>
    <scope>NUCLEOTIDE SEQUENCE [LARGE SCALE GENOMIC DNA]</scope>
    <source>
        <strain evidence="2 3">SKay4041</strain>
    </source>
</reference>
<protein>
    <submittedName>
        <fullName evidence="2">Uncharacterized protein</fullName>
    </submittedName>
</protein>
<evidence type="ECO:0000313" key="3">
    <source>
        <dbReference type="Proteomes" id="UP000242287"/>
    </source>
</evidence>
<feature type="coiled-coil region" evidence="1">
    <location>
        <begin position="43"/>
        <end position="77"/>
    </location>
</feature>
<organism evidence="2 3">
    <name type="scientific">Amanita thiersii Skay4041</name>
    <dbReference type="NCBI Taxonomy" id="703135"/>
    <lineage>
        <taxon>Eukaryota</taxon>
        <taxon>Fungi</taxon>
        <taxon>Dikarya</taxon>
        <taxon>Basidiomycota</taxon>
        <taxon>Agaricomycotina</taxon>
        <taxon>Agaricomycetes</taxon>
        <taxon>Agaricomycetidae</taxon>
        <taxon>Agaricales</taxon>
        <taxon>Pluteineae</taxon>
        <taxon>Amanitaceae</taxon>
        <taxon>Amanita</taxon>
    </lineage>
</organism>
<name>A0A2A9NAS9_9AGAR</name>
<proteinExistence type="predicted"/>
<accession>A0A2A9NAS9</accession>
<keyword evidence="3" id="KW-1185">Reference proteome</keyword>
<keyword evidence="1" id="KW-0175">Coiled coil</keyword>
<dbReference type="AlphaFoldDB" id="A0A2A9NAS9"/>
<evidence type="ECO:0000313" key="2">
    <source>
        <dbReference type="EMBL" id="PFH44876.1"/>
    </source>
</evidence>
<dbReference type="Proteomes" id="UP000242287">
    <property type="component" value="Unassembled WGS sequence"/>
</dbReference>